<keyword evidence="4" id="KW-1185">Reference proteome</keyword>
<feature type="transmembrane region" description="Helical" evidence="2">
    <location>
        <begin position="81"/>
        <end position="103"/>
    </location>
</feature>
<evidence type="ECO:0000313" key="3">
    <source>
        <dbReference type="EMBL" id="KAK0729624.1"/>
    </source>
</evidence>
<reference evidence="3" key="1">
    <citation type="submission" date="2023-06" db="EMBL/GenBank/DDBJ databases">
        <title>Genome-scale phylogeny and comparative genomics of the fungal order Sordariales.</title>
        <authorList>
            <consortium name="Lawrence Berkeley National Laboratory"/>
            <person name="Hensen N."/>
            <person name="Bonometti L."/>
            <person name="Westerberg I."/>
            <person name="Brannstrom I.O."/>
            <person name="Guillou S."/>
            <person name="Cros-Aarteil S."/>
            <person name="Calhoun S."/>
            <person name="Haridas S."/>
            <person name="Kuo A."/>
            <person name="Mondo S."/>
            <person name="Pangilinan J."/>
            <person name="Riley R."/>
            <person name="Labutti K."/>
            <person name="Andreopoulos B."/>
            <person name="Lipzen A."/>
            <person name="Chen C."/>
            <person name="Yanf M."/>
            <person name="Daum C."/>
            <person name="Ng V."/>
            <person name="Clum A."/>
            <person name="Steindorff A."/>
            <person name="Ohm R."/>
            <person name="Martin F."/>
            <person name="Silar P."/>
            <person name="Natvig D."/>
            <person name="Lalanne C."/>
            <person name="Gautier V."/>
            <person name="Ament-Velasquez S.L."/>
            <person name="Kruys A."/>
            <person name="Hutchinson M.I."/>
            <person name="Powell A.J."/>
            <person name="Barry K."/>
            <person name="Miller A.N."/>
            <person name="Grigoriev I.V."/>
            <person name="Debuchy R."/>
            <person name="Gladieux P."/>
            <person name="Thoren M.H."/>
            <person name="Johannesson H."/>
        </authorList>
    </citation>
    <scope>NUCLEOTIDE SEQUENCE</scope>
    <source>
        <strain evidence="3">SMH4607-1</strain>
    </source>
</reference>
<evidence type="ECO:0000313" key="4">
    <source>
        <dbReference type="Proteomes" id="UP001172102"/>
    </source>
</evidence>
<evidence type="ECO:0000256" key="1">
    <source>
        <dbReference type="SAM" id="MobiDB-lite"/>
    </source>
</evidence>
<feature type="region of interest" description="Disordered" evidence="1">
    <location>
        <begin position="1"/>
        <end position="28"/>
    </location>
</feature>
<gene>
    <name evidence="3" type="ORF">B0H67DRAFT_677627</name>
</gene>
<protein>
    <submittedName>
        <fullName evidence="3">Uncharacterized protein</fullName>
    </submittedName>
</protein>
<accession>A0AA40B8J1</accession>
<feature type="compositionally biased region" description="Polar residues" evidence="1">
    <location>
        <begin position="1"/>
        <end position="13"/>
    </location>
</feature>
<feature type="transmembrane region" description="Helical" evidence="2">
    <location>
        <begin position="123"/>
        <end position="145"/>
    </location>
</feature>
<feature type="region of interest" description="Disordered" evidence="1">
    <location>
        <begin position="41"/>
        <end position="62"/>
    </location>
</feature>
<dbReference type="Proteomes" id="UP001172102">
    <property type="component" value="Unassembled WGS sequence"/>
</dbReference>
<keyword evidence="2" id="KW-0812">Transmembrane</keyword>
<dbReference type="AlphaFoldDB" id="A0AA40B8J1"/>
<keyword evidence="2" id="KW-0472">Membrane</keyword>
<name>A0AA40B8J1_9PEZI</name>
<evidence type="ECO:0000256" key="2">
    <source>
        <dbReference type="SAM" id="Phobius"/>
    </source>
</evidence>
<comment type="caution">
    <text evidence="3">The sequence shown here is derived from an EMBL/GenBank/DDBJ whole genome shotgun (WGS) entry which is preliminary data.</text>
</comment>
<organism evidence="3 4">
    <name type="scientific">Lasiosphaeris hirsuta</name>
    <dbReference type="NCBI Taxonomy" id="260670"/>
    <lineage>
        <taxon>Eukaryota</taxon>
        <taxon>Fungi</taxon>
        <taxon>Dikarya</taxon>
        <taxon>Ascomycota</taxon>
        <taxon>Pezizomycotina</taxon>
        <taxon>Sordariomycetes</taxon>
        <taxon>Sordariomycetidae</taxon>
        <taxon>Sordariales</taxon>
        <taxon>Lasiosphaeriaceae</taxon>
        <taxon>Lasiosphaeris</taxon>
    </lineage>
</organism>
<keyword evidence="2" id="KW-1133">Transmembrane helix</keyword>
<dbReference type="EMBL" id="JAUKUA010000001">
    <property type="protein sequence ID" value="KAK0729624.1"/>
    <property type="molecule type" value="Genomic_DNA"/>
</dbReference>
<sequence length="202" mass="21747">MSVTYRPPSSNQVVIPPAANSNYHHDGQHKSVVSPAVLHAPPSISNKKKEKTKNSRDWPSEPQTLGRDWGLLALSAAGDMFLLSTWLALAVFAVAILVSNGVAKADLGLVGEILFQTSSIAPTLFPILFTATVGRCVRLISIYRVEKGERLGYLDQFLRSTSFGGTLTTVVTMGYLLRDFRLRYGHVAAAGDGVGHLAVGVK</sequence>
<proteinExistence type="predicted"/>